<accession>A0A8K0DP17</accession>
<evidence type="ECO:0000256" key="1">
    <source>
        <dbReference type="SAM" id="Phobius"/>
    </source>
</evidence>
<dbReference type="EMBL" id="VOIH02000012">
    <property type="protein sequence ID" value="KAF3432488.1"/>
    <property type="molecule type" value="Genomic_DNA"/>
</dbReference>
<proteinExistence type="predicted"/>
<keyword evidence="1" id="KW-1133">Transmembrane helix</keyword>
<reference evidence="2" key="1">
    <citation type="submission" date="2020-03" db="EMBL/GenBank/DDBJ databases">
        <title>A high-quality chromosome-level genome assembly of a woody plant with both climbing and erect habits, Rhamnella rubrinervis.</title>
        <authorList>
            <person name="Lu Z."/>
            <person name="Yang Y."/>
            <person name="Zhu X."/>
            <person name="Sun Y."/>
        </authorList>
    </citation>
    <scope>NUCLEOTIDE SEQUENCE</scope>
    <source>
        <strain evidence="2">BYM</strain>
        <tissue evidence="2">Leaf</tissue>
    </source>
</reference>
<evidence type="ECO:0000313" key="2">
    <source>
        <dbReference type="EMBL" id="KAF3432488.1"/>
    </source>
</evidence>
<feature type="transmembrane region" description="Helical" evidence="1">
    <location>
        <begin position="34"/>
        <end position="53"/>
    </location>
</feature>
<name>A0A8K0DP17_9ROSA</name>
<keyword evidence="3" id="KW-1185">Reference proteome</keyword>
<dbReference type="AlphaFoldDB" id="A0A8K0DP17"/>
<protein>
    <submittedName>
        <fullName evidence="2">Uncharacterized protein</fullName>
    </submittedName>
</protein>
<keyword evidence="1" id="KW-0812">Transmembrane</keyword>
<evidence type="ECO:0000313" key="3">
    <source>
        <dbReference type="Proteomes" id="UP000796880"/>
    </source>
</evidence>
<organism evidence="2 3">
    <name type="scientific">Rhamnella rubrinervis</name>
    <dbReference type="NCBI Taxonomy" id="2594499"/>
    <lineage>
        <taxon>Eukaryota</taxon>
        <taxon>Viridiplantae</taxon>
        <taxon>Streptophyta</taxon>
        <taxon>Embryophyta</taxon>
        <taxon>Tracheophyta</taxon>
        <taxon>Spermatophyta</taxon>
        <taxon>Magnoliopsida</taxon>
        <taxon>eudicotyledons</taxon>
        <taxon>Gunneridae</taxon>
        <taxon>Pentapetalae</taxon>
        <taxon>rosids</taxon>
        <taxon>fabids</taxon>
        <taxon>Rosales</taxon>
        <taxon>Rhamnaceae</taxon>
        <taxon>rhamnoid group</taxon>
        <taxon>Rhamneae</taxon>
        <taxon>Rhamnella</taxon>
    </lineage>
</organism>
<comment type="caution">
    <text evidence="2">The sequence shown here is derived from an EMBL/GenBank/DDBJ whole genome shotgun (WGS) entry which is preliminary data.</text>
</comment>
<gene>
    <name evidence="2" type="ORF">FNV43_RR27228</name>
</gene>
<dbReference type="Proteomes" id="UP000796880">
    <property type="component" value="Unassembled WGS sequence"/>
</dbReference>
<keyword evidence="1" id="KW-0472">Membrane</keyword>
<sequence>MVGAVKKKVGEISDEAEELEAKMEERRYWMLREVVAMVIMKLEALCLICLVSVGNGMRWSCTMNGSIPIWRLPLLGDMDICKGKG</sequence>